<dbReference type="Proteomes" id="UP000625711">
    <property type="component" value="Unassembled WGS sequence"/>
</dbReference>
<reference evidence="2" key="1">
    <citation type="submission" date="2020-08" db="EMBL/GenBank/DDBJ databases">
        <title>Genome sequencing and assembly of the red palm weevil Rhynchophorus ferrugineus.</title>
        <authorList>
            <person name="Dias G.B."/>
            <person name="Bergman C.M."/>
            <person name="Manee M."/>
        </authorList>
    </citation>
    <scope>NUCLEOTIDE SEQUENCE</scope>
    <source>
        <strain evidence="2">AA-2017</strain>
        <tissue evidence="2">Whole larva</tissue>
    </source>
</reference>
<dbReference type="OrthoDB" id="6128690at2759"/>
<keyword evidence="3" id="KW-1185">Reference proteome</keyword>
<keyword evidence="1" id="KW-1133">Transmembrane helix</keyword>
<evidence type="ECO:0000256" key="1">
    <source>
        <dbReference type="SAM" id="Phobius"/>
    </source>
</evidence>
<feature type="transmembrane region" description="Helical" evidence="1">
    <location>
        <begin position="159"/>
        <end position="179"/>
    </location>
</feature>
<protein>
    <submittedName>
        <fullName evidence="2">Uncharacterized protein</fullName>
    </submittedName>
</protein>
<sequence length="277" mass="31495">HALTTTTTQTTITTEVLPTPKKEEQDTITVFIYGRKASQFDKEFVNKLKQSLKLMAEEYCSVQDCPLNGTISTNNIKIQSLQKCSVLWEDYDSCVGLTFGVPVNILEQHTEDILWTNYQLNQQHLKIMWDTYAEVYIIKQLGLSLYAVPNIETIFKHKIILFSLVIAFFVILIIIVQSLRNKYAKKRKSDDAANTTAQFSSDNRVSEASLTPHYLQQVPPLFSSDFPLYSDKKSHSDGYGELNESYSDTEESEQAERIVNRTLAIIGDLEEIEDSGA</sequence>
<evidence type="ECO:0000313" key="3">
    <source>
        <dbReference type="Proteomes" id="UP000625711"/>
    </source>
</evidence>
<proteinExistence type="predicted"/>
<feature type="non-terminal residue" evidence="2">
    <location>
        <position position="277"/>
    </location>
</feature>
<keyword evidence="1" id="KW-0472">Membrane</keyword>
<dbReference type="AlphaFoldDB" id="A0A834IKK9"/>
<comment type="caution">
    <text evidence="2">The sequence shown here is derived from an EMBL/GenBank/DDBJ whole genome shotgun (WGS) entry which is preliminary data.</text>
</comment>
<gene>
    <name evidence="2" type="ORF">GWI33_011360</name>
</gene>
<accession>A0A834IKK9</accession>
<organism evidence="2 3">
    <name type="scientific">Rhynchophorus ferrugineus</name>
    <name type="common">Red palm weevil</name>
    <name type="synonym">Curculio ferrugineus</name>
    <dbReference type="NCBI Taxonomy" id="354439"/>
    <lineage>
        <taxon>Eukaryota</taxon>
        <taxon>Metazoa</taxon>
        <taxon>Ecdysozoa</taxon>
        <taxon>Arthropoda</taxon>
        <taxon>Hexapoda</taxon>
        <taxon>Insecta</taxon>
        <taxon>Pterygota</taxon>
        <taxon>Neoptera</taxon>
        <taxon>Endopterygota</taxon>
        <taxon>Coleoptera</taxon>
        <taxon>Polyphaga</taxon>
        <taxon>Cucujiformia</taxon>
        <taxon>Curculionidae</taxon>
        <taxon>Dryophthorinae</taxon>
        <taxon>Rhynchophorus</taxon>
    </lineage>
</organism>
<name>A0A834IKK9_RHYFE</name>
<evidence type="ECO:0000313" key="2">
    <source>
        <dbReference type="EMBL" id="KAF7275697.1"/>
    </source>
</evidence>
<keyword evidence="1" id="KW-0812">Transmembrane</keyword>
<dbReference type="EMBL" id="JAACXV010009398">
    <property type="protein sequence ID" value="KAF7275697.1"/>
    <property type="molecule type" value="Genomic_DNA"/>
</dbReference>